<name>A0A1I2AE56_9ACTN</name>
<feature type="compositionally biased region" description="Basic and acidic residues" evidence="1">
    <location>
        <begin position="314"/>
        <end position="338"/>
    </location>
</feature>
<keyword evidence="3" id="KW-1185">Reference proteome</keyword>
<evidence type="ECO:0000313" key="2">
    <source>
        <dbReference type="EMBL" id="SFE42069.1"/>
    </source>
</evidence>
<reference evidence="3" key="1">
    <citation type="submission" date="2016-10" db="EMBL/GenBank/DDBJ databases">
        <authorList>
            <person name="Varghese N."/>
            <person name="Submissions S."/>
        </authorList>
    </citation>
    <scope>NUCLEOTIDE SEQUENCE [LARGE SCALE GENOMIC DNA]</scope>
    <source>
        <strain evidence="3">DSM 46838</strain>
    </source>
</reference>
<feature type="compositionally biased region" description="Low complexity" evidence="1">
    <location>
        <begin position="396"/>
        <end position="407"/>
    </location>
</feature>
<feature type="compositionally biased region" description="Basic and acidic residues" evidence="1">
    <location>
        <begin position="356"/>
        <end position="373"/>
    </location>
</feature>
<dbReference type="STRING" id="1798228.SAMN05216574_103294"/>
<dbReference type="OrthoDB" id="4243599at2"/>
<dbReference type="EMBL" id="FOND01000003">
    <property type="protein sequence ID" value="SFE42069.1"/>
    <property type="molecule type" value="Genomic_DNA"/>
</dbReference>
<protein>
    <submittedName>
        <fullName evidence="2">Uncharacterized protein</fullName>
    </submittedName>
</protein>
<proteinExistence type="predicted"/>
<feature type="region of interest" description="Disordered" evidence="1">
    <location>
        <begin position="356"/>
        <end position="407"/>
    </location>
</feature>
<evidence type="ECO:0000256" key="1">
    <source>
        <dbReference type="SAM" id="MobiDB-lite"/>
    </source>
</evidence>
<accession>A0A1I2AE56</accession>
<feature type="region of interest" description="Disordered" evidence="1">
    <location>
        <begin position="309"/>
        <end position="338"/>
    </location>
</feature>
<sequence length="407" mass="44855">MSVQLYVMSQPTDSDTERRICRFPGCRRPAAASQSGAGRPPEYCDDSAHNRTAAWHARRRLRTEQSEHASGIEHRPIDAARQRASELHGQVAGMIEHLNQQLKGLLEELRTVADPEAAELQIEAVTSEAAEQVATAAARASRAEQAQQRAQAERAEADSAAEEASALSEQLRTGLEEARQQLTEAETERDSLNAELANALAAVDAERKRSAAKLIDLAGKLTVVEARLVEAHGDRDAAIRRAEAATVAQSEVEERSRNAVERADAESARAARAEDAVESVRRSLAEADRQAAGFRDEVSDLRGKLAAMTAQRDAAMHDAEREKTHGHQRVDDLRARHEEENRRLREELADLRGERNMARDEARVQRSRAEARLDNAVSTKARRPQPHAGRARRRGGITATGTEETRD</sequence>
<feature type="region of interest" description="Disordered" evidence="1">
    <location>
        <begin position="144"/>
        <end position="168"/>
    </location>
</feature>
<gene>
    <name evidence="2" type="ORF">SAMN05216574_103294</name>
</gene>
<feature type="compositionally biased region" description="Basic residues" evidence="1">
    <location>
        <begin position="380"/>
        <end position="395"/>
    </location>
</feature>
<dbReference type="RefSeq" id="WP_092195820.1">
    <property type="nucleotide sequence ID" value="NZ_FOND01000003.1"/>
</dbReference>
<dbReference type="Proteomes" id="UP000198589">
    <property type="component" value="Unassembled WGS sequence"/>
</dbReference>
<dbReference type="AlphaFoldDB" id="A0A1I2AE56"/>
<evidence type="ECO:0000313" key="3">
    <source>
        <dbReference type="Proteomes" id="UP000198589"/>
    </source>
</evidence>
<organism evidence="2 3">
    <name type="scientific">Blastococcus tunisiensis</name>
    <dbReference type="NCBI Taxonomy" id="1798228"/>
    <lineage>
        <taxon>Bacteria</taxon>
        <taxon>Bacillati</taxon>
        <taxon>Actinomycetota</taxon>
        <taxon>Actinomycetes</taxon>
        <taxon>Geodermatophilales</taxon>
        <taxon>Geodermatophilaceae</taxon>
        <taxon>Blastococcus</taxon>
    </lineage>
</organism>